<keyword evidence="1" id="KW-0812">Transmembrane</keyword>
<proteinExistence type="predicted"/>
<dbReference type="Proteomes" id="UP000238908">
    <property type="component" value="Unassembled WGS sequence"/>
</dbReference>
<evidence type="ECO:0000313" key="2">
    <source>
        <dbReference type="EMBL" id="PPU55500.1"/>
    </source>
</evidence>
<feature type="transmembrane region" description="Helical" evidence="1">
    <location>
        <begin position="6"/>
        <end position="24"/>
    </location>
</feature>
<evidence type="ECO:0000313" key="3">
    <source>
        <dbReference type="Proteomes" id="UP000238908"/>
    </source>
</evidence>
<reference evidence="2 3" key="1">
    <citation type="submission" date="2016-08" db="EMBL/GenBank/DDBJ databases">
        <authorList>
            <person name="Seilhamer J.J."/>
        </authorList>
    </citation>
    <scope>NUCLEOTIDE SEQUENCE [LARGE SCALE GENOMIC DNA]</scope>
    <source>
        <strain evidence="2 3">CFBP7245</strain>
    </source>
</reference>
<gene>
    <name evidence="2" type="ORF">XdyCFBP7245_12970</name>
</gene>
<name>A0A2S7C240_9XANT</name>
<comment type="caution">
    <text evidence="2">The sequence shown here is derived from an EMBL/GenBank/DDBJ whole genome shotgun (WGS) entry which is preliminary data.</text>
</comment>
<keyword evidence="1" id="KW-1133">Transmembrane helix</keyword>
<evidence type="ECO:0000256" key="1">
    <source>
        <dbReference type="SAM" id="Phobius"/>
    </source>
</evidence>
<dbReference type="EMBL" id="MDEE01000018">
    <property type="protein sequence ID" value="PPU55500.1"/>
    <property type="molecule type" value="Genomic_DNA"/>
</dbReference>
<keyword evidence="1" id="KW-0472">Membrane</keyword>
<feature type="transmembrane region" description="Helical" evidence="1">
    <location>
        <begin position="31"/>
        <end position="49"/>
    </location>
</feature>
<dbReference type="RefSeq" id="WP_104616031.1">
    <property type="nucleotide sequence ID" value="NZ_JBHLXZ010000016.1"/>
</dbReference>
<accession>A0A2S7C240</accession>
<dbReference type="AlphaFoldDB" id="A0A2S7C240"/>
<sequence>MDKLIAHLVLAFVVSVVCAVLLRFSRLHSALKAVINLLITIVAVCVVVMQDGSAPPWQNALPIAAFFSVPASVCVVVVSAAMAWLANKRRARARRVAPI</sequence>
<organism evidence="2 3">
    <name type="scientific">Xanthomonas dyei</name>
    <dbReference type="NCBI Taxonomy" id="743699"/>
    <lineage>
        <taxon>Bacteria</taxon>
        <taxon>Pseudomonadati</taxon>
        <taxon>Pseudomonadota</taxon>
        <taxon>Gammaproteobacteria</taxon>
        <taxon>Lysobacterales</taxon>
        <taxon>Lysobacteraceae</taxon>
        <taxon>Xanthomonas</taxon>
    </lineage>
</organism>
<protein>
    <submittedName>
        <fullName evidence="2">Uncharacterized protein</fullName>
    </submittedName>
</protein>
<feature type="transmembrane region" description="Helical" evidence="1">
    <location>
        <begin position="61"/>
        <end position="85"/>
    </location>
</feature>